<name>A0A1X2GX61_9FUNG</name>
<dbReference type="PANTHER" id="PTHR37471">
    <property type="entry name" value="UNNAMED PRODUCT"/>
    <property type="match status" value="1"/>
</dbReference>
<dbReference type="GO" id="GO:0016787">
    <property type="term" value="F:hydrolase activity"/>
    <property type="evidence" value="ECO:0007669"/>
    <property type="project" value="UniProtKB-KW"/>
</dbReference>
<reference evidence="3 4" key="1">
    <citation type="submission" date="2016-07" db="EMBL/GenBank/DDBJ databases">
        <title>Pervasive Adenine N6-methylation of Active Genes in Fungi.</title>
        <authorList>
            <consortium name="DOE Joint Genome Institute"/>
            <person name="Mondo S.J."/>
            <person name="Dannebaum R.O."/>
            <person name="Kuo R.C."/>
            <person name="Labutti K."/>
            <person name="Haridas S."/>
            <person name="Kuo A."/>
            <person name="Salamov A."/>
            <person name="Ahrendt S.R."/>
            <person name="Lipzen A."/>
            <person name="Sullivan W."/>
            <person name="Andreopoulos W.B."/>
            <person name="Clum A."/>
            <person name="Lindquist E."/>
            <person name="Daum C."/>
            <person name="Ramamoorthy G.K."/>
            <person name="Gryganskyi A."/>
            <person name="Culley D."/>
            <person name="Magnuson J.K."/>
            <person name="James T.Y."/>
            <person name="O'Malley M.A."/>
            <person name="Stajich J.E."/>
            <person name="Spatafora J.W."/>
            <person name="Visel A."/>
            <person name="Grigoriev I.V."/>
        </authorList>
    </citation>
    <scope>NUCLEOTIDE SEQUENCE [LARGE SCALE GENOMIC DNA]</scope>
    <source>
        <strain evidence="3 4">NRRL 3301</strain>
    </source>
</reference>
<gene>
    <name evidence="3" type="ORF">DM01DRAFT_1387571</name>
</gene>
<dbReference type="InterPro" id="IPR029058">
    <property type="entry name" value="AB_hydrolase_fold"/>
</dbReference>
<dbReference type="InterPro" id="IPR000073">
    <property type="entry name" value="AB_hydrolase_1"/>
</dbReference>
<protein>
    <submittedName>
        <fullName evidence="3">Alpha/beta-hydrolase</fullName>
    </submittedName>
</protein>
<dbReference type="PANTHER" id="PTHR37471:SF1">
    <property type="entry name" value="AB HYDROLASE-1 DOMAIN-CONTAINING PROTEIN"/>
    <property type="match status" value="1"/>
</dbReference>
<dbReference type="Pfam" id="PF12697">
    <property type="entry name" value="Abhydrolase_6"/>
    <property type="match status" value="1"/>
</dbReference>
<keyword evidence="1" id="KW-1133">Transmembrane helix</keyword>
<organism evidence="3 4">
    <name type="scientific">Hesseltinella vesiculosa</name>
    <dbReference type="NCBI Taxonomy" id="101127"/>
    <lineage>
        <taxon>Eukaryota</taxon>
        <taxon>Fungi</taxon>
        <taxon>Fungi incertae sedis</taxon>
        <taxon>Mucoromycota</taxon>
        <taxon>Mucoromycotina</taxon>
        <taxon>Mucoromycetes</taxon>
        <taxon>Mucorales</taxon>
        <taxon>Cunninghamellaceae</taxon>
        <taxon>Hesseltinella</taxon>
    </lineage>
</organism>
<evidence type="ECO:0000256" key="1">
    <source>
        <dbReference type="SAM" id="Phobius"/>
    </source>
</evidence>
<dbReference type="EMBL" id="MCGT01000001">
    <property type="protein sequence ID" value="ORX62656.1"/>
    <property type="molecule type" value="Genomic_DNA"/>
</dbReference>
<evidence type="ECO:0000259" key="2">
    <source>
        <dbReference type="Pfam" id="PF12697"/>
    </source>
</evidence>
<sequence>MVDSVEKYYNVHFLPGDNNQLQCIRLNLDPVLSVHRPLAVYLAIFFCTKIFNGLCMSFFWPKPPTLHYWYRPAKPDTTATPLVFIHGIGAGLMCYAEWVFHLTRMDRPIYCVELPFVSMHMVDHVPDADDFVDAIQHMLHTHGHHHAVFVGHSLGTAVTSWVMTRLPQLVAGTVLIDPICFLLHYPNVCFNFIYRAPRQWIDYLMLYVASRELYISHYIARHFQWFQCIYFANRLNGDLTLNQTSPLKRATVYLSTEDSLVPSAMVAKYLIHQRVDCRTMPGLTHAGFLFNWTWRKRILRQIEHIATDVDLEGTDLCMAS</sequence>
<feature type="domain" description="AB hydrolase-1" evidence="2">
    <location>
        <begin position="82"/>
        <end position="289"/>
    </location>
</feature>
<proteinExistence type="predicted"/>
<feature type="transmembrane region" description="Helical" evidence="1">
    <location>
        <begin position="38"/>
        <end position="60"/>
    </location>
</feature>
<feature type="transmembrane region" description="Helical" evidence="1">
    <location>
        <begin position="80"/>
        <end position="100"/>
    </location>
</feature>
<keyword evidence="1" id="KW-0472">Membrane</keyword>
<dbReference type="AlphaFoldDB" id="A0A1X2GX61"/>
<dbReference type="SUPFAM" id="SSF53474">
    <property type="entry name" value="alpha/beta-Hydrolases"/>
    <property type="match status" value="1"/>
</dbReference>
<evidence type="ECO:0000313" key="3">
    <source>
        <dbReference type="EMBL" id="ORX62656.1"/>
    </source>
</evidence>
<evidence type="ECO:0000313" key="4">
    <source>
        <dbReference type="Proteomes" id="UP000242146"/>
    </source>
</evidence>
<dbReference type="OrthoDB" id="6431331at2759"/>
<accession>A0A1X2GX61</accession>
<comment type="caution">
    <text evidence="3">The sequence shown here is derived from an EMBL/GenBank/DDBJ whole genome shotgun (WGS) entry which is preliminary data.</text>
</comment>
<keyword evidence="4" id="KW-1185">Reference proteome</keyword>
<keyword evidence="1" id="KW-0812">Transmembrane</keyword>
<dbReference type="STRING" id="101127.A0A1X2GX61"/>
<dbReference type="Gene3D" id="3.40.50.1820">
    <property type="entry name" value="alpha/beta hydrolase"/>
    <property type="match status" value="1"/>
</dbReference>
<keyword evidence="3" id="KW-0378">Hydrolase</keyword>
<dbReference type="Proteomes" id="UP000242146">
    <property type="component" value="Unassembled WGS sequence"/>
</dbReference>